<feature type="domain" description="Glycosyl transferase family 28 C-terminal" evidence="12">
    <location>
        <begin position="171"/>
        <end position="337"/>
    </location>
</feature>
<dbReference type="EC" id="2.4.1.227" evidence="10"/>
<keyword evidence="14" id="KW-1185">Reference proteome</keyword>
<dbReference type="Proteomes" id="UP001500791">
    <property type="component" value="Unassembled WGS sequence"/>
</dbReference>
<dbReference type="Pfam" id="PF03033">
    <property type="entry name" value="Glyco_transf_28"/>
    <property type="match status" value="1"/>
</dbReference>
<dbReference type="PANTHER" id="PTHR21015">
    <property type="entry name" value="UDP-N-ACETYLGLUCOSAMINE--N-ACETYLMURAMYL-(PENTAPEPTIDE) PYROPHOSPHORYL-UNDECAPRENOL N-ACETYLGLUCOSAMINE TRANSFERASE 1"/>
    <property type="match status" value="1"/>
</dbReference>
<keyword evidence="5 10" id="KW-0133">Cell shape</keyword>
<dbReference type="HAMAP" id="MF_00033">
    <property type="entry name" value="MurG"/>
    <property type="match status" value="1"/>
</dbReference>
<dbReference type="Pfam" id="PF04101">
    <property type="entry name" value="Glyco_tran_28_C"/>
    <property type="match status" value="1"/>
</dbReference>
<evidence type="ECO:0000256" key="4">
    <source>
        <dbReference type="ARBA" id="ARBA00022679"/>
    </source>
</evidence>
<dbReference type="SUPFAM" id="SSF53756">
    <property type="entry name" value="UDP-Glycosyltransferase/glycogen phosphorylase"/>
    <property type="match status" value="1"/>
</dbReference>
<keyword evidence="6 10" id="KW-0573">Peptidoglycan synthesis</keyword>
<keyword evidence="1 10" id="KW-1003">Cell membrane</keyword>
<feature type="domain" description="Glycosyltransferase family 28 N-terminal" evidence="11">
    <location>
        <begin position="1"/>
        <end position="124"/>
    </location>
</feature>
<sequence length="350" mass="36197">MFPAEALAKVMKARGWTVLLATDKRGQNYAQNFPAKKIIALDAATGSGPIGMIKAGFAIIKGVGQASTAYSALGADVVVGFGGYPSAPALVAALATRRATVIHDQNAVLGKTNRMLAAAVDTVASAFPNVGRAPKSVADSIHVVGNPVRPDIRALYDRAYKAPSKTGTINILITGGSQGARILSEETPKALANLPEALRKRLNVSQQARYENVAAAKKIYADAGIKAEVSPFFDDMAKRLSDTHLVIGRAGASTCSELAVAALPSVLIPLKIATDDHQTLNARVLVDAGGAKRISEDDFNADVLTGILQPVLEDPAKLAAMSAAAKGVAIADAAERLADLAEAAASARGR</sequence>
<feature type="binding site" evidence="10">
    <location>
        <position position="177"/>
    </location>
    <ligand>
        <name>UDP-N-acetyl-alpha-D-glucosamine</name>
        <dbReference type="ChEBI" id="CHEBI:57705"/>
    </ligand>
</feature>
<keyword evidence="2 10" id="KW-0132">Cell division</keyword>
<keyword evidence="7 10" id="KW-0472">Membrane</keyword>
<dbReference type="CDD" id="cd03785">
    <property type="entry name" value="GT28_MurG"/>
    <property type="match status" value="1"/>
</dbReference>
<comment type="caution">
    <text evidence="10">Lacks conserved residue(s) required for the propagation of feature annotation.</text>
</comment>
<keyword evidence="4 10" id="KW-0808">Transferase</keyword>
<evidence type="ECO:0000256" key="8">
    <source>
        <dbReference type="ARBA" id="ARBA00023306"/>
    </source>
</evidence>
<comment type="similarity">
    <text evidence="10">Belongs to the glycosyltransferase 28 family. MurG subfamily.</text>
</comment>
<dbReference type="InterPro" id="IPR004276">
    <property type="entry name" value="GlycoTrans_28_N"/>
</dbReference>
<comment type="caution">
    <text evidence="13">The sequence shown here is derived from an EMBL/GenBank/DDBJ whole genome shotgun (WGS) entry which is preliminary data.</text>
</comment>
<keyword evidence="9 10" id="KW-0961">Cell wall biogenesis/degradation</keyword>
<comment type="catalytic activity">
    <reaction evidence="10">
        <text>di-trans,octa-cis-undecaprenyl diphospho-N-acetyl-alpha-D-muramoyl-L-alanyl-D-glutamyl-meso-2,6-diaminopimeloyl-D-alanyl-D-alanine + UDP-N-acetyl-alpha-D-glucosamine = di-trans,octa-cis-undecaprenyl diphospho-[N-acetyl-alpha-D-glucosaminyl-(1-&gt;4)]-N-acetyl-alpha-D-muramoyl-L-alanyl-D-glutamyl-meso-2,6-diaminopimeloyl-D-alanyl-D-alanine + UDP + H(+)</text>
        <dbReference type="Rhea" id="RHEA:31227"/>
        <dbReference type="ChEBI" id="CHEBI:15378"/>
        <dbReference type="ChEBI" id="CHEBI:57705"/>
        <dbReference type="ChEBI" id="CHEBI:58223"/>
        <dbReference type="ChEBI" id="CHEBI:61387"/>
        <dbReference type="ChEBI" id="CHEBI:61388"/>
        <dbReference type="EC" id="2.4.1.227"/>
    </reaction>
</comment>
<reference evidence="13 14" key="1">
    <citation type="journal article" date="2019" name="Int. J. Syst. Evol. Microbiol.">
        <title>The Global Catalogue of Microorganisms (GCM) 10K type strain sequencing project: providing services to taxonomists for standard genome sequencing and annotation.</title>
        <authorList>
            <consortium name="The Broad Institute Genomics Platform"/>
            <consortium name="The Broad Institute Genome Sequencing Center for Infectious Disease"/>
            <person name="Wu L."/>
            <person name="Ma J."/>
        </authorList>
    </citation>
    <scope>NUCLEOTIDE SEQUENCE [LARGE SCALE GENOMIC DNA]</scope>
    <source>
        <strain evidence="13 14">JCM 13476</strain>
    </source>
</reference>
<evidence type="ECO:0000256" key="7">
    <source>
        <dbReference type="ARBA" id="ARBA00023136"/>
    </source>
</evidence>
<keyword evidence="8 10" id="KW-0131">Cell cycle</keyword>
<evidence type="ECO:0000313" key="13">
    <source>
        <dbReference type="EMBL" id="GAA0390218.1"/>
    </source>
</evidence>
<evidence type="ECO:0000259" key="12">
    <source>
        <dbReference type="Pfam" id="PF04101"/>
    </source>
</evidence>
<name>A0ABN0YBN8_9CAUL</name>
<evidence type="ECO:0000256" key="10">
    <source>
        <dbReference type="HAMAP-Rule" id="MF_00033"/>
    </source>
</evidence>
<comment type="function">
    <text evidence="10">Cell wall formation. Catalyzes the transfer of a GlcNAc subunit on undecaprenyl-pyrophosphoryl-MurNAc-pentapeptide (lipid intermediate I) to form undecaprenyl-pyrophosphoryl-MurNAc-(pentapeptide)GlcNAc (lipid intermediate II).</text>
</comment>
<evidence type="ECO:0000313" key="14">
    <source>
        <dbReference type="Proteomes" id="UP001500791"/>
    </source>
</evidence>
<dbReference type="InterPro" id="IPR007235">
    <property type="entry name" value="Glyco_trans_28_C"/>
</dbReference>
<feature type="binding site" evidence="10">
    <location>
        <position position="278"/>
    </location>
    <ligand>
        <name>UDP-N-acetyl-alpha-D-glucosamine</name>
        <dbReference type="ChEBI" id="CHEBI:57705"/>
    </ligand>
</feature>
<feature type="binding site" evidence="10">
    <location>
        <position position="149"/>
    </location>
    <ligand>
        <name>UDP-N-acetyl-alpha-D-glucosamine</name>
        <dbReference type="ChEBI" id="CHEBI:57705"/>
    </ligand>
</feature>
<evidence type="ECO:0000259" key="11">
    <source>
        <dbReference type="Pfam" id="PF03033"/>
    </source>
</evidence>
<keyword evidence="3 10" id="KW-0328">Glycosyltransferase</keyword>
<evidence type="ECO:0000256" key="2">
    <source>
        <dbReference type="ARBA" id="ARBA00022618"/>
    </source>
</evidence>
<evidence type="ECO:0000256" key="6">
    <source>
        <dbReference type="ARBA" id="ARBA00022984"/>
    </source>
</evidence>
<dbReference type="InterPro" id="IPR006009">
    <property type="entry name" value="GlcNAc_MurG"/>
</dbReference>
<proteinExistence type="inferred from homology"/>
<dbReference type="Gene3D" id="3.40.50.2000">
    <property type="entry name" value="Glycogen Phosphorylase B"/>
    <property type="match status" value="2"/>
</dbReference>
<evidence type="ECO:0000256" key="5">
    <source>
        <dbReference type="ARBA" id="ARBA00022960"/>
    </source>
</evidence>
<dbReference type="PANTHER" id="PTHR21015:SF22">
    <property type="entry name" value="GLYCOSYLTRANSFERASE"/>
    <property type="match status" value="1"/>
</dbReference>
<gene>
    <name evidence="10 13" type="primary">murG</name>
    <name evidence="13" type="ORF">GCM10009093_16040</name>
</gene>
<dbReference type="EMBL" id="BAAAEJ010000007">
    <property type="protein sequence ID" value="GAA0390218.1"/>
    <property type="molecule type" value="Genomic_DNA"/>
</dbReference>
<evidence type="ECO:0000256" key="3">
    <source>
        <dbReference type="ARBA" id="ARBA00022676"/>
    </source>
</evidence>
<comment type="subcellular location">
    <subcellularLocation>
        <location evidence="10">Cell membrane</location>
        <topology evidence="10">Peripheral membrane protein</topology>
        <orientation evidence="10">Cytoplasmic side</orientation>
    </subcellularLocation>
</comment>
<feature type="binding site" evidence="10">
    <location>
        <position position="106"/>
    </location>
    <ligand>
        <name>UDP-N-acetyl-alpha-D-glucosamine</name>
        <dbReference type="ChEBI" id="CHEBI:57705"/>
    </ligand>
</feature>
<evidence type="ECO:0000256" key="1">
    <source>
        <dbReference type="ARBA" id="ARBA00022475"/>
    </source>
</evidence>
<organism evidence="13 14">
    <name type="scientific">Brevundimonas terrae</name>
    <dbReference type="NCBI Taxonomy" id="363631"/>
    <lineage>
        <taxon>Bacteria</taxon>
        <taxon>Pseudomonadati</taxon>
        <taxon>Pseudomonadota</taxon>
        <taxon>Alphaproteobacteria</taxon>
        <taxon>Caulobacterales</taxon>
        <taxon>Caulobacteraceae</taxon>
        <taxon>Brevundimonas</taxon>
    </lineage>
</organism>
<comment type="pathway">
    <text evidence="10">Cell wall biogenesis; peptidoglycan biosynthesis.</text>
</comment>
<protein>
    <recommendedName>
        <fullName evidence="10">UDP-N-acetylglucosamine--N-acetylmuramyl-(pentapeptide) pyrophosphoryl-undecaprenol N-acetylglucosamine transferase</fullName>
        <ecNumber evidence="10">2.4.1.227</ecNumber>
    </recommendedName>
    <alternativeName>
        <fullName evidence="10">Undecaprenyl-PP-MurNAc-pentapeptide-UDPGlcNAc GlcNAc transferase</fullName>
    </alternativeName>
</protein>
<accession>A0ABN0YBN8</accession>
<evidence type="ECO:0000256" key="9">
    <source>
        <dbReference type="ARBA" id="ARBA00023316"/>
    </source>
</evidence>